<dbReference type="STRING" id="98765.A0A2R6NT40"/>
<dbReference type="Pfam" id="PF10306">
    <property type="entry name" value="FLILHELTA"/>
    <property type="match status" value="1"/>
</dbReference>
<evidence type="ECO:0000313" key="1">
    <source>
        <dbReference type="EMBL" id="PSR76113.1"/>
    </source>
</evidence>
<organism evidence="1 2">
    <name type="scientific">Hermanssonia centrifuga</name>
    <dbReference type="NCBI Taxonomy" id="98765"/>
    <lineage>
        <taxon>Eukaryota</taxon>
        <taxon>Fungi</taxon>
        <taxon>Dikarya</taxon>
        <taxon>Basidiomycota</taxon>
        <taxon>Agaricomycotina</taxon>
        <taxon>Agaricomycetes</taxon>
        <taxon>Polyporales</taxon>
        <taxon>Meruliaceae</taxon>
        <taxon>Hermanssonia</taxon>
    </lineage>
</organism>
<accession>A0A2R6NT40</accession>
<reference evidence="1 2" key="1">
    <citation type="submission" date="2018-02" db="EMBL/GenBank/DDBJ databases">
        <title>Genome sequence of the basidiomycete white-rot fungus Phlebia centrifuga.</title>
        <authorList>
            <person name="Granchi Z."/>
            <person name="Peng M."/>
            <person name="de Vries R.P."/>
            <person name="Hilden K."/>
            <person name="Makela M.R."/>
            <person name="Grigoriev I."/>
            <person name="Riley R."/>
        </authorList>
    </citation>
    <scope>NUCLEOTIDE SEQUENCE [LARGE SCALE GENOMIC DNA]</scope>
    <source>
        <strain evidence="1 2">FBCC195</strain>
    </source>
</reference>
<dbReference type="Proteomes" id="UP000186601">
    <property type="component" value="Unassembled WGS sequence"/>
</dbReference>
<dbReference type="InterPro" id="IPR018811">
    <property type="entry name" value="MRX11"/>
</dbReference>
<name>A0A2R6NT40_9APHY</name>
<comment type="caution">
    <text evidence="1">The sequence shown here is derived from an EMBL/GenBank/DDBJ whole genome shotgun (WGS) entry which is preliminary data.</text>
</comment>
<dbReference type="EMBL" id="MLYV02000861">
    <property type="protein sequence ID" value="PSR76113.1"/>
    <property type="molecule type" value="Genomic_DNA"/>
</dbReference>
<dbReference type="OrthoDB" id="5580261at2759"/>
<proteinExistence type="predicted"/>
<evidence type="ECO:0000313" key="2">
    <source>
        <dbReference type="Proteomes" id="UP000186601"/>
    </source>
</evidence>
<dbReference type="AlphaFoldDB" id="A0A2R6NT40"/>
<keyword evidence="2" id="KW-1185">Reference proteome</keyword>
<protein>
    <submittedName>
        <fullName evidence="1">Uncharacterized protein</fullName>
    </submittedName>
</protein>
<sequence length="232" mass="25146">MSTPPRNSRFNPYRQALQAISARTGTHLPSLVVSFAVLHELTALVPLAGFFFGARALGVGEGIVQAISSESTNEKGHSGNWAKARCREWVDEGEQCAEKVGRRYGVFGFEKRGTGKDRETFTQDTAGADGVEDTMSARLAGDAANAILAYGVTKVRADILSLILKVSHLLRTSLGPVTRPHRIISVLFSSVFATCSRSCSSGRHAFIRQEVTTPELIRIDVLATLLLRSITE</sequence>
<gene>
    <name evidence="1" type="ORF">PHLCEN_2v8663</name>
</gene>